<reference evidence="2" key="1">
    <citation type="submission" date="2020-05" db="EMBL/GenBank/DDBJ databases">
        <title>Phylogenomic resolution of chytrid fungi.</title>
        <authorList>
            <person name="Stajich J.E."/>
            <person name="Amses K."/>
            <person name="Simmons R."/>
            <person name="Seto K."/>
            <person name="Myers J."/>
            <person name="Bonds A."/>
            <person name="Quandt C.A."/>
            <person name="Barry K."/>
            <person name="Liu P."/>
            <person name="Grigoriev I."/>
            <person name="Longcore J.E."/>
            <person name="James T.Y."/>
        </authorList>
    </citation>
    <scope>NUCLEOTIDE SEQUENCE</scope>
    <source>
        <strain evidence="2">JEL0318</strain>
    </source>
</reference>
<feature type="region of interest" description="Disordered" evidence="1">
    <location>
        <begin position="1"/>
        <end position="34"/>
    </location>
</feature>
<keyword evidence="3" id="KW-1185">Reference proteome</keyword>
<dbReference type="Proteomes" id="UP001212841">
    <property type="component" value="Unassembled WGS sequence"/>
</dbReference>
<proteinExistence type="predicted"/>
<name>A0AAD5SFN1_9FUNG</name>
<comment type="caution">
    <text evidence="2">The sequence shown here is derived from an EMBL/GenBank/DDBJ whole genome shotgun (WGS) entry which is preliminary data.</text>
</comment>
<feature type="compositionally biased region" description="Polar residues" evidence="1">
    <location>
        <begin position="24"/>
        <end position="34"/>
    </location>
</feature>
<organism evidence="2 3">
    <name type="scientific">Rhizophlyctis rosea</name>
    <dbReference type="NCBI Taxonomy" id="64517"/>
    <lineage>
        <taxon>Eukaryota</taxon>
        <taxon>Fungi</taxon>
        <taxon>Fungi incertae sedis</taxon>
        <taxon>Chytridiomycota</taxon>
        <taxon>Chytridiomycota incertae sedis</taxon>
        <taxon>Chytridiomycetes</taxon>
        <taxon>Rhizophlyctidales</taxon>
        <taxon>Rhizophlyctidaceae</taxon>
        <taxon>Rhizophlyctis</taxon>
    </lineage>
</organism>
<accession>A0AAD5SFN1</accession>
<evidence type="ECO:0000313" key="3">
    <source>
        <dbReference type="Proteomes" id="UP001212841"/>
    </source>
</evidence>
<dbReference type="EMBL" id="JADGJD010000145">
    <property type="protein sequence ID" value="KAJ3054307.1"/>
    <property type="molecule type" value="Genomic_DNA"/>
</dbReference>
<dbReference type="AlphaFoldDB" id="A0AAD5SFN1"/>
<evidence type="ECO:0000313" key="2">
    <source>
        <dbReference type="EMBL" id="KAJ3054307.1"/>
    </source>
</evidence>
<feature type="compositionally biased region" description="Polar residues" evidence="1">
    <location>
        <begin position="7"/>
        <end position="16"/>
    </location>
</feature>
<evidence type="ECO:0000256" key="1">
    <source>
        <dbReference type="SAM" id="MobiDB-lite"/>
    </source>
</evidence>
<protein>
    <submittedName>
        <fullName evidence="2">Uncharacterized protein</fullName>
    </submittedName>
</protein>
<sequence length="174" mass="19340">MALQLPHASTLTSRLGNPNPPSQNPRYSQPNEGNTAFETFATNRFEVLNNAAEVTLERFKRTGLKEPLVVERMEESGMEMPDRTLTRLRKKLHGTGGDLKWNKGSVGVFIRVGEFVAVEGGVVGFNDVRKLLILGVRVAFADIAEVSVSQAGKWYQEGRRRLNARFYAGLFSGE</sequence>
<gene>
    <name evidence="2" type="ORF">HK097_002132</name>
</gene>